<evidence type="ECO:0000256" key="1">
    <source>
        <dbReference type="SAM" id="Phobius"/>
    </source>
</evidence>
<sequence>MHKLMKLESKKYNFKRYIFKAISITLILITFLLLIFFADQEISGKTFMDIHQIYMLSKTLVNISFLILASVMLGRIVIGEYDKQTISILFSYPISRKKLILSKLLLICSFIFIAIICATTLLTSTLYVVSHIYYDTPFDITPQGYWSLLVNLLINSLAYTCLSTTSLYFGLKKKSSTRTIIAGVIIALFLGSNIGDFSLANIILVPIVFAVVGIFFTSMVIKNLEQTDI</sequence>
<feature type="transmembrane region" description="Helical" evidence="1">
    <location>
        <begin position="21"/>
        <end position="39"/>
    </location>
</feature>
<keyword evidence="3" id="KW-1185">Reference proteome</keyword>
<organism evidence="2 3">
    <name type="scientific">Fusibacter ferrireducens</name>
    <dbReference type="NCBI Taxonomy" id="2785058"/>
    <lineage>
        <taxon>Bacteria</taxon>
        <taxon>Bacillati</taxon>
        <taxon>Bacillota</taxon>
        <taxon>Clostridia</taxon>
        <taxon>Eubacteriales</taxon>
        <taxon>Eubacteriales Family XII. Incertae Sedis</taxon>
        <taxon>Fusibacter</taxon>
    </lineage>
</organism>
<reference evidence="2 3" key="1">
    <citation type="submission" date="2020-11" db="EMBL/GenBank/DDBJ databases">
        <title>Fusibacter basophilias sp. nov.</title>
        <authorList>
            <person name="Qiu D."/>
        </authorList>
    </citation>
    <scope>NUCLEOTIDE SEQUENCE [LARGE SCALE GENOMIC DNA]</scope>
    <source>
        <strain evidence="2 3">Q10-2</strain>
    </source>
</reference>
<feature type="transmembrane region" description="Helical" evidence="1">
    <location>
        <begin position="178"/>
        <end position="195"/>
    </location>
</feature>
<dbReference type="PANTHER" id="PTHR37305:SF1">
    <property type="entry name" value="MEMBRANE PROTEIN"/>
    <property type="match status" value="1"/>
</dbReference>
<dbReference type="PANTHER" id="PTHR37305">
    <property type="entry name" value="INTEGRAL MEMBRANE PROTEIN-RELATED"/>
    <property type="match status" value="1"/>
</dbReference>
<feature type="transmembrane region" description="Helical" evidence="1">
    <location>
        <begin position="201"/>
        <end position="221"/>
    </location>
</feature>
<dbReference type="Pfam" id="PF12730">
    <property type="entry name" value="ABC2_membrane_4"/>
    <property type="match status" value="1"/>
</dbReference>
<dbReference type="Proteomes" id="UP000614200">
    <property type="component" value="Unassembled WGS sequence"/>
</dbReference>
<accession>A0ABR9ZSV7</accession>
<gene>
    <name evidence="2" type="ORF">ISU02_10395</name>
</gene>
<evidence type="ECO:0000313" key="3">
    <source>
        <dbReference type="Proteomes" id="UP000614200"/>
    </source>
</evidence>
<name>A0ABR9ZSV7_9FIRM</name>
<protein>
    <submittedName>
        <fullName evidence="2">ABC transporter permease</fullName>
    </submittedName>
</protein>
<feature type="transmembrane region" description="Helical" evidence="1">
    <location>
        <begin position="148"/>
        <end position="171"/>
    </location>
</feature>
<feature type="transmembrane region" description="Helical" evidence="1">
    <location>
        <begin position="59"/>
        <end position="78"/>
    </location>
</feature>
<keyword evidence="1" id="KW-0472">Membrane</keyword>
<keyword evidence="1" id="KW-0812">Transmembrane</keyword>
<dbReference type="RefSeq" id="WP_194701778.1">
    <property type="nucleotide sequence ID" value="NZ_JADKNH010000006.1"/>
</dbReference>
<comment type="caution">
    <text evidence="2">The sequence shown here is derived from an EMBL/GenBank/DDBJ whole genome shotgun (WGS) entry which is preliminary data.</text>
</comment>
<dbReference type="EMBL" id="JADKNH010000006">
    <property type="protein sequence ID" value="MBF4693533.1"/>
    <property type="molecule type" value="Genomic_DNA"/>
</dbReference>
<evidence type="ECO:0000313" key="2">
    <source>
        <dbReference type="EMBL" id="MBF4693533.1"/>
    </source>
</evidence>
<proteinExistence type="predicted"/>
<feature type="transmembrane region" description="Helical" evidence="1">
    <location>
        <begin position="99"/>
        <end position="128"/>
    </location>
</feature>
<keyword evidence="1" id="KW-1133">Transmembrane helix</keyword>